<evidence type="ECO:0000256" key="3">
    <source>
        <dbReference type="ARBA" id="ARBA00022692"/>
    </source>
</evidence>
<name>A0ABP0QZM5_9DINO</name>
<dbReference type="InterPro" id="IPR000109">
    <property type="entry name" value="POT_fam"/>
</dbReference>
<protein>
    <submittedName>
        <fullName evidence="7">Uncharacterized protein</fullName>
    </submittedName>
</protein>
<feature type="transmembrane region" description="Helical" evidence="6">
    <location>
        <begin position="178"/>
        <end position="199"/>
    </location>
</feature>
<feature type="transmembrane region" description="Helical" evidence="6">
    <location>
        <begin position="145"/>
        <end position="166"/>
    </location>
</feature>
<keyword evidence="4 6" id="KW-1133">Transmembrane helix</keyword>
<dbReference type="PANTHER" id="PTHR11654">
    <property type="entry name" value="OLIGOPEPTIDE TRANSPORTER-RELATED"/>
    <property type="match status" value="1"/>
</dbReference>
<feature type="transmembrane region" description="Helical" evidence="6">
    <location>
        <begin position="32"/>
        <end position="56"/>
    </location>
</feature>
<keyword evidence="8" id="KW-1185">Reference proteome</keyword>
<evidence type="ECO:0000256" key="6">
    <source>
        <dbReference type="SAM" id="Phobius"/>
    </source>
</evidence>
<keyword evidence="5 6" id="KW-0472">Membrane</keyword>
<sequence length="234" mass="25207">MCERLCYYTLQGVSGILRLSLLEHGEKPRRTILYFAVVYLLGVALVALAAVPSIMASAGGVPLYLRLGPAIGTSSWSDYLDHLDFVSQHFGEFCRDSLLDLRLGAFVFVALGTGAIKPNVMNFGADQYDTEDAEELVQQKAFFSYFYLTINIGVVFAMGFTVNLATSGSSEASAGTGYLKAYCIAAGAMLIALLCFALGTPRRECLQRTARVSVCNGLACKATHQAFTGCFGLQ</sequence>
<comment type="subcellular location">
    <subcellularLocation>
        <location evidence="1">Membrane</location>
        <topology evidence="1">Multi-pass membrane protein</topology>
    </subcellularLocation>
</comment>
<evidence type="ECO:0000313" key="8">
    <source>
        <dbReference type="Proteomes" id="UP001642484"/>
    </source>
</evidence>
<dbReference type="Pfam" id="PF00854">
    <property type="entry name" value="PTR2"/>
    <property type="match status" value="1"/>
</dbReference>
<comment type="caution">
    <text evidence="7">The sequence shown here is derived from an EMBL/GenBank/DDBJ whole genome shotgun (WGS) entry which is preliminary data.</text>
</comment>
<organism evidence="7 8">
    <name type="scientific">Durusdinium trenchii</name>
    <dbReference type="NCBI Taxonomy" id="1381693"/>
    <lineage>
        <taxon>Eukaryota</taxon>
        <taxon>Sar</taxon>
        <taxon>Alveolata</taxon>
        <taxon>Dinophyceae</taxon>
        <taxon>Suessiales</taxon>
        <taxon>Symbiodiniaceae</taxon>
        <taxon>Durusdinium</taxon>
    </lineage>
</organism>
<comment type="similarity">
    <text evidence="2">Belongs to the major facilitator superfamily. Proton-dependent oligopeptide transporter (POT/PTR) (TC 2.A.17) family.</text>
</comment>
<evidence type="ECO:0000256" key="4">
    <source>
        <dbReference type="ARBA" id="ARBA00022989"/>
    </source>
</evidence>
<reference evidence="7 8" key="1">
    <citation type="submission" date="2024-02" db="EMBL/GenBank/DDBJ databases">
        <authorList>
            <person name="Chen Y."/>
            <person name="Shah S."/>
            <person name="Dougan E. K."/>
            <person name="Thang M."/>
            <person name="Chan C."/>
        </authorList>
    </citation>
    <scope>NUCLEOTIDE SEQUENCE [LARGE SCALE GENOMIC DNA]</scope>
</reference>
<evidence type="ECO:0000256" key="2">
    <source>
        <dbReference type="ARBA" id="ARBA00005982"/>
    </source>
</evidence>
<evidence type="ECO:0000313" key="7">
    <source>
        <dbReference type="EMBL" id="CAK9093750.1"/>
    </source>
</evidence>
<dbReference type="Proteomes" id="UP001642484">
    <property type="component" value="Unassembled WGS sequence"/>
</dbReference>
<accession>A0ABP0QZM5</accession>
<dbReference type="InterPro" id="IPR036259">
    <property type="entry name" value="MFS_trans_sf"/>
</dbReference>
<evidence type="ECO:0000256" key="5">
    <source>
        <dbReference type="ARBA" id="ARBA00023136"/>
    </source>
</evidence>
<proteinExistence type="inferred from homology"/>
<dbReference type="Gene3D" id="1.20.1250.20">
    <property type="entry name" value="MFS general substrate transporter like domains"/>
    <property type="match status" value="1"/>
</dbReference>
<evidence type="ECO:0000256" key="1">
    <source>
        <dbReference type="ARBA" id="ARBA00004141"/>
    </source>
</evidence>
<dbReference type="EMBL" id="CAXAMN010025250">
    <property type="protein sequence ID" value="CAK9093750.1"/>
    <property type="molecule type" value="Genomic_DNA"/>
</dbReference>
<gene>
    <name evidence="7" type="ORF">CCMP2556_LOCUS44763</name>
</gene>
<keyword evidence="3 6" id="KW-0812">Transmembrane</keyword>